<proteinExistence type="predicted"/>
<dbReference type="EMBL" id="CAEFZW010000009">
    <property type="protein sequence ID" value="CAB4256472.1"/>
    <property type="molecule type" value="Genomic_DNA"/>
</dbReference>
<feature type="region of interest" description="Disordered" evidence="1">
    <location>
        <begin position="237"/>
        <end position="257"/>
    </location>
</feature>
<evidence type="ECO:0000313" key="3">
    <source>
        <dbReference type="Proteomes" id="UP000644660"/>
    </source>
</evidence>
<accession>A0A8H2ZJF3</accession>
<dbReference type="RefSeq" id="XP_041408316.1">
    <property type="nucleotide sequence ID" value="XM_041552382.1"/>
</dbReference>
<feature type="compositionally biased region" description="Basic residues" evidence="1">
    <location>
        <begin position="243"/>
        <end position="255"/>
    </location>
</feature>
<feature type="compositionally biased region" description="Basic and acidic residues" evidence="1">
    <location>
        <begin position="117"/>
        <end position="168"/>
    </location>
</feature>
<gene>
    <name evidence="2" type="ORF">KABA2_09S05434</name>
</gene>
<dbReference type="AlphaFoldDB" id="A0A8H2ZJF3"/>
<comment type="caution">
    <text evidence="2">The sequence shown here is derived from an EMBL/GenBank/DDBJ whole genome shotgun (WGS) entry which is preliminary data.</text>
</comment>
<feature type="compositionally biased region" description="Basic residues" evidence="1">
    <location>
        <begin position="100"/>
        <end position="116"/>
    </location>
</feature>
<dbReference type="GeneID" id="64859550"/>
<protein>
    <submittedName>
        <fullName evidence="2">Uncharacterized protein</fullName>
    </submittedName>
</protein>
<feature type="region of interest" description="Disordered" evidence="1">
    <location>
        <begin position="22"/>
        <end position="60"/>
    </location>
</feature>
<keyword evidence="3" id="KW-1185">Reference proteome</keyword>
<sequence>MDDDQLLDFLLKDPVIPVEDIEDGKTSEEEIAPEKKEKARRMNEKRAKAHNKHLVEEKIKRHQEIETMQDLLAGLDELILEDEDNRYEGEGTAIVITPPHTKKQNRHKEKKKGKREKIKEDTVNEKEHQDILRQLEKTPEEARRPSKVSTKSERQAKTRSYEFDIDKKNQKKKSQSKRWAEENSIKEPQDRLQRLNKKFEEASQRRKISIKSKKQTQAASNEFDVDNTIKKVTEVLMDEEQNHKKKHRYRQRRLDKKIEEANQLGKISIKPKKQMLAEGDEFADTKNQKKKSQSKNYAKENSVNDHQDRQQRIDRKLDEARSRGKVSIKAKNHDTSEANTSEKSKKRYENKIKRSQQTSDTKILSIEF</sequence>
<feature type="compositionally biased region" description="Basic residues" evidence="1">
    <location>
        <begin position="205"/>
        <end position="214"/>
    </location>
</feature>
<feature type="region of interest" description="Disordered" evidence="1">
    <location>
        <begin position="279"/>
        <end position="368"/>
    </location>
</feature>
<feature type="compositionally biased region" description="Basic and acidic residues" evidence="1">
    <location>
        <begin position="331"/>
        <end position="352"/>
    </location>
</feature>
<feature type="compositionally biased region" description="Basic and acidic residues" evidence="1">
    <location>
        <begin position="178"/>
        <end position="204"/>
    </location>
</feature>
<feature type="region of interest" description="Disordered" evidence="1">
    <location>
        <begin position="91"/>
        <end position="224"/>
    </location>
</feature>
<reference evidence="2 3" key="1">
    <citation type="submission" date="2020-05" db="EMBL/GenBank/DDBJ databases">
        <authorList>
            <person name="Casaregola S."/>
            <person name="Devillers H."/>
            <person name="Grondin C."/>
        </authorList>
    </citation>
    <scope>NUCLEOTIDE SEQUENCE [LARGE SCALE GENOMIC DNA]</scope>
    <source>
        <strain evidence="2 3">CLIB 1767</strain>
    </source>
</reference>
<evidence type="ECO:0000256" key="1">
    <source>
        <dbReference type="SAM" id="MobiDB-lite"/>
    </source>
</evidence>
<evidence type="ECO:0000313" key="2">
    <source>
        <dbReference type="EMBL" id="CAB4256472.1"/>
    </source>
</evidence>
<name>A0A8H2ZJF3_9SACH</name>
<feature type="compositionally biased region" description="Basic and acidic residues" evidence="1">
    <location>
        <begin position="302"/>
        <end position="322"/>
    </location>
</feature>
<organism evidence="2 3">
    <name type="scientific">Maudiozyma barnettii</name>
    <dbReference type="NCBI Taxonomy" id="61262"/>
    <lineage>
        <taxon>Eukaryota</taxon>
        <taxon>Fungi</taxon>
        <taxon>Dikarya</taxon>
        <taxon>Ascomycota</taxon>
        <taxon>Saccharomycotina</taxon>
        <taxon>Saccharomycetes</taxon>
        <taxon>Saccharomycetales</taxon>
        <taxon>Saccharomycetaceae</taxon>
        <taxon>Maudiozyma</taxon>
    </lineage>
</organism>
<feature type="compositionally biased region" description="Basic and acidic residues" evidence="1">
    <location>
        <begin position="23"/>
        <end position="46"/>
    </location>
</feature>
<dbReference type="OrthoDB" id="10675482at2759"/>
<dbReference type="Proteomes" id="UP000644660">
    <property type="component" value="Unassembled WGS sequence"/>
</dbReference>